<dbReference type="AlphaFoldDB" id="A0A0P0W2N5"/>
<accession>A0A0P0W2N5</accession>
<dbReference type="InParanoid" id="A0A0P0W2N5"/>
<organism evidence="2 3">
    <name type="scientific">Oryza sativa subsp. japonica</name>
    <name type="common">Rice</name>
    <dbReference type="NCBI Taxonomy" id="39947"/>
    <lineage>
        <taxon>Eukaryota</taxon>
        <taxon>Viridiplantae</taxon>
        <taxon>Streptophyta</taxon>
        <taxon>Embryophyta</taxon>
        <taxon>Tracheophyta</taxon>
        <taxon>Spermatophyta</taxon>
        <taxon>Magnoliopsida</taxon>
        <taxon>Liliopsida</taxon>
        <taxon>Poales</taxon>
        <taxon>Poaceae</taxon>
        <taxon>BOP clade</taxon>
        <taxon>Oryzoideae</taxon>
        <taxon>Oryzeae</taxon>
        <taxon>Oryzinae</taxon>
        <taxon>Oryza</taxon>
        <taxon>Oryza sativa</taxon>
    </lineage>
</organism>
<evidence type="ECO:0000313" key="3">
    <source>
        <dbReference type="Proteomes" id="UP000059680"/>
    </source>
</evidence>
<dbReference type="Proteomes" id="UP000059680">
    <property type="component" value="Chromosome 3"/>
</dbReference>
<reference evidence="3" key="1">
    <citation type="journal article" date="2005" name="Nature">
        <title>The map-based sequence of the rice genome.</title>
        <authorList>
            <consortium name="International rice genome sequencing project (IRGSP)"/>
            <person name="Matsumoto T."/>
            <person name="Wu J."/>
            <person name="Kanamori H."/>
            <person name="Katayose Y."/>
            <person name="Fujisawa M."/>
            <person name="Namiki N."/>
            <person name="Mizuno H."/>
            <person name="Yamamoto K."/>
            <person name="Antonio B.A."/>
            <person name="Baba T."/>
            <person name="Sakata K."/>
            <person name="Nagamura Y."/>
            <person name="Aoki H."/>
            <person name="Arikawa K."/>
            <person name="Arita K."/>
            <person name="Bito T."/>
            <person name="Chiden Y."/>
            <person name="Fujitsuka N."/>
            <person name="Fukunaka R."/>
            <person name="Hamada M."/>
            <person name="Harada C."/>
            <person name="Hayashi A."/>
            <person name="Hijishita S."/>
            <person name="Honda M."/>
            <person name="Hosokawa S."/>
            <person name="Ichikawa Y."/>
            <person name="Idonuma A."/>
            <person name="Iijima M."/>
            <person name="Ikeda M."/>
            <person name="Ikeno M."/>
            <person name="Ito K."/>
            <person name="Ito S."/>
            <person name="Ito T."/>
            <person name="Ito Y."/>
            <person name="Ito Y."/>
            <person name="Iwabuchi A."/>
            <person name="Kamiya K."/>
            <person name="Karasawa W."/>
            <person name="Kurita K."/>
            <person name="Katagiri S."/>
            <person name="Kikuta A."/>
            <person name="Kobayashi H."/>
            <person name="Kobayashi N."/>
            <person name="Machita K."/>
            <person name="Maehara T."/>
            <person name="Masukawa M."/>
            <person name="Mizubayashi T."/>
            <person name="Mukai Y."/>
            <person name="Nagasaki H."/>
            <person name="Nagata Y."/>
            <person name="Naito S."/>
            <person name="Nakashima M."/>
            <person name="Nakama Y."/>
            <person name="Nakamichi Y."/>
            <person name="Nakamura M."/>
            <person name="Meguro A."/>
            <person name="Negishi M."/>
            <person name="Ohta I."/>
            <person name="Ohta T."/>
            <person name="Okamoto M."/>
            <person name="Ono N."/>
            <person name="Saji S."/>
            <person name="Sakaguchi M."/>
            <person name="Sakai K."/>
            <person name="Shibata M."/>
            <person name="Shimokawa T."/>
            <person name="Song J."/>
            <person name="Takazaki Y."/>
            <person name="Terasawa K."/>
            <person name="Tsugane M."/>
            <person name="Tsuji K."/>
            <person name="Ueda S."/>
            <person name="Waki K."/>
            <person name="Yamagata H."/>
            <person name="Yamamoto M."/>
            <person name="Yamamoto S."/>
            <person name="Yamane H."/>
            <person name="Yoshiki S."/>
            <person name="Yoshihara R."/>
            <person name="Yukawa K."/>
            <person name="Zhong H."/>
            <person name="Yano M."/>
            <person name="Yuan Q."/>
            <person name="Ouyang S."/>
            <person name="Liu J."/>
            <person name="Jones K.M."/>
            <person name="Gansberger K."/>
            <person name="Moffat K."/>
            <person name="Hill J."/>
            <person name="Bera J."/>
            <person name="Fadrosh D."/>
            <person name="Jin S."/>
            <person name="Johri S."/>
            <person name="Kim M."/>
            <person name="Overton L."/>
            <person name="Reardon M."/>
            <person name="Tsitrin T."/>
            <person name="Vuong H."/>
            <person name="Weaver B."/>
            <person name="Ciecko A."/>
            <person name="Tallon L."/>
            <person name="Jackson J."/>
            <person name="Pai G."/>
            <person name="Aken S.V."/>
            <person name="Utterback T."/>
            <person name="Reidmuller S."/>
            <person name="Feldblyum T."/>
            <person name="Hsiao J."/>
            <person name="Zismann V."/>
            <person name="Iobst S."/>
            <person name="de Vazeille A.R."/>
            <person name="Buell C.R."/>
            <person name="Ying K."/>
            <person name="Li Y."/>
            <person name="Lu T."/>
            <person name="Huang Y."/>
            <person name="Zhao Q."/>
            <person name="Feng Q."/>
            <person name="Zhang L."/>
            <person name="Zhu J."/>
            <person name="Weng Q."/>
            <person name="Mu J."/>
            <person name="Lu Y."/>
            <person name="Fan D."/>
            <person name="Liu Y."/>
            <person name="Guan J."/>
            <person name="Zhang Y."/>
            <person name="Yu S."/>
            <person name="Liu X."/>
            <person name="Zhang Y."/>
            <person name="Hong G."/>
            <person name="Han B."/>
            <person name="Choisne N."/>
            <person name="Demange N."/>
            <person name="Orjeda G."/>
            <person name="Samain S."/>
            <person name="Cattolico L."/>
            <person name="Pelletier E."/>
            <person name="Couloux A."/>
            <person name="Segurens B."/>
            <person name="Wincker P."/>
            <person name="D'Hont A."/>
            <person name="Scarpelli C."/>
            <person name="Weissenbach J."/>
            <person name="Salanoubat M."/>
            <person name="Quetier F."/>
            <person name="Yu Y."/>
            <person name="Kim H.R."/>
            <person name="Rambo T."/>
            <person name="Currie J."/>
            <person name="Collura K."/>
            <person name="Luo M."/>
            <person name="Yang T."/>
            <person name="Ammiraju J.S.S."/>
            <person name="Engler F."/>
            <person name="Soderlund C."/>
            <person name="Wing R.A."/>
            <person name="Palmer L.E."/>
            <person name="de la Bastide M."/>
            <person name="Spiegel L."/>
            <person name="Nascimento L."/>
            <person name="Zutavern T."/>
            <person name="O'Shaughnessy A."/>
            <person name="Dike S."/>
            <person name="Dedhia N."/>
            <person name="Preston R."/>
            <person name="Balija V."/>
            <person name="McCombie W.R."/>
            <person name="Chow T."/>
            <person name="Chen H."/>
            <person name="Chung M."/>
            <person name="Chen C."/>
            <person name="Shaw J."/>
            <person name="Wu H."/>
            <person name="Hsiao K."/>
            <person name="Chao Y."/>
            <person name="Chu M."/>
            <person name="Cheng C."/>
            <person name="Hour A."/>
            <person name="Lee P."/>
            <person name="Lin S."/>
            <person name="Lin Y."/>
            <person name="Liou J."/>
            <person name="Liu S."/>
            <person name="Hsing Y."/>
            <person name="Raghuvanshi S."/>
            <person name="Mohanty A."/>
            <person name="Bharti A.K."/>
            <person name="Gaur A."/>
            <person name="Gupta V."/>
            <person name="Kumar D."/>
            <person name="Ravi V."/>
            <person name="Vij S."/>
            <person name="Kapur A."/>
            <person name="Khurana P."/>
            <person name="Khurana P."/>
            <person name="Khurana J.P."/>
            <person name="Tyagi A.K."/>
            <person name="Gaikwad K."/>
            <person name="Singh A."/>
            <person name="Dalal V."/>
            <person name="Srivastava S."/>
            <person name="Dixit A."/>
            <person name="Pal A.K."/>
            <person name="Ghazi I.A."/>
            <person name="Yadav M."/>
            <person name="Pandit A."/>
            <person name="Bhargava A."/>
            <person name="Sureshbabu K."/>
            <person name="Batra K."/>
            <person name="Sharma T.R."/>
            <person name="Mohapatra T."/>
            <person name="Singh N.K."/>
            <person name="Messing J."/>
            <person name="Nelson A.B."/>
            <person name="Fuks G."/>
            <person name="Kavchok S."/>
            <person name="Keizer G."/>
            <person name="Linton E."/>
            <person name="Llaca V."/>
            <person name="Song R."/>
            <person name="Tanyolac B."/>
            <person name="Young S."/>
            <person name="Ho-Il K."/>
            <person name="Hahn J.H."/>
            <person name="Sangsakoo G."/>
            <person name="Vanavichit A."/>
            <person name="de Mattos Luiz.A.T."/>
            <person name="Zimmer P.D."/>
            <person name="Malone G."/>
            <person name="Dellagostin O."/>
            <person name="de Oliveira A.C."/>
            <person name="Bevan M."/>
            <person name="Bancroft I."/>
            <person name="Minx P."/>
            <person name="Cordum H."/>
            <person name="Wilson R."/>
            <person name="Cheng Z."/>
            <person name="Jin W."/>
            <person name="Jiang J."/>
            <person name="Leong S.A."/>
            <person name="Iwama H."/>
            <person name="Gojobori T."/>
            <person name="Itoh T."/>
            <person name="Niimura Y."/>
            <person name="Fujii Y."/>
            <person name="Habara T."/>
            <person name="Sakai H."/>
            <person name="Sato Y."/>
            <person name="Wilson G."/>
            <person name="Kumar K."/>
            <person name="McCouch S."/>
            <person name="Juretic N."/>
            <person name="Hoen D."/>
            <person name="Wright S."/>
            <person name="Bruskiewich R."/>
            <person name="Bureau T."/>
            <person name="Miyao A."/>
            <person name="Hirochika H."/>
            <person name="Nishikawa T."/>
            <person name="Kadowaki K."/>
            <person name="Sugiura M."/>
            <person name="Burr B."/>
            <person name="Sasaki T."/>
        </authorList>
    </citation>
    <scope>NUCLEOTIDE SEQUENCE [LARGE SCALE GENOMIC DNA]</scope>
    <source>
        <strain evidence="3">cv. Nipponbare</strain>
    </source>
</reference>
<reference evidence="2 3" key="3">
    <citation type="journal article" date="2013" name="Rice">
        <title>Improvement of the Oryza sativa Nipponbare reference genome using next generation sequence and optical map data.</title>
        <authorList>
            <person name="Kawahara Y."/>
            <person name="de la Bastide M."/>
            <person name="Hamilton J.P."/>
            <person name="Kanamori H."/>
            <person name="McCombie W.R."/>
            <person name="Ouyang S."/>
            <person name="Schwartz D.C."/>
            <person name="Tanaka T."/>
            <person name="Wu J."/>
            <person name="Zhou S."/>
            <person name="Childs K.L."/>
            <person name="Davidson R.M."/>
            <person name="Lin H."/>
            <person name="Quesada-Ocampo L."/>
            <person name="Vaillancourt B."/>
            <person name="Sakai H."/>
            <person name="Lee S.S."/>
            <person name="Kim J."/>
            <person name="Numa H."/>
            <person name="Itoh T."/>
            <person name="Buell C.R."/>
            <person name="Matsumoto T."/>
        </authorList>
    </citation>
    <scope>NUCLEOTIDE SEQUENCE [LARGE SCALE GENOMIC DNA]</scope>
    <source>
        <strain evidence="3">cv. Nipponbare</strain>
    </source>
</reference>
<keyword evidence="3" id="KW-1185">Reference proteome</keyword>
<feature type="non-terminal residue" evidence="2">
    <location>
        <position position="1"/>
    </location>
</feature>
<protein>
    <submittedName>
        <fullName evidence="2">Os03g0713150 protein</fullName>
    </submittedName>
</protein>
<reference evidence="2 3" key="2">
    <citation type="journal article" date="2013" name="Plant Cell Physiol.">
        <title>Rice Annotation Project Database (RAP-DB): an integrative and interactive database for rice genomics.</title>
        <authorList>
            <person name="Sakai H."/>
            <person name="Lee S.S."/>
            <person name="Tanaka T."/>
            <person name="Numa H."/>
            <person name="Kim J."/>
            <person name="Kawahara Y."/>
            <person name="Wakimoto H."/>
            <person name="Yang C.C."/>
            <person name="Iwamoto M."/>
            <person name="Abe T."/>
            <person name="Yamada Y."/>
            <person name="Muto A."/>
            <person name="Inokuchi H."/>
            <person name="Ikemura T."/>
            <person name="Matsumoto T."/>
            <person name="Sasaki T."/>
            <person name="Itoh T."/>
        </authorList>
    </citation>
    <scope>NUCLEOTIDE SEQUENCE [LARGE SCALE GENOMIC DNA]</scope>
    <source>
        <strain evidence="3">cv. Nipponbare</strain>
    </source>
</reference>
<evidence type="ECO:0000256" key="1">
    <source>
        <dbReference type="SAM" id="MobiDB-lite"/>
    </source>
</evidence>
<feature type="region of interest" description="Disordered" evidence="1">
    <location>
        <begin position="83"/>
        <end position="132"/>
    </location>
</feature>
<proteinExistence type="predicted"/>
<evidence type="ECO:0000313" key="2">
    <source>
        <dbReference type="EMBL" id="BAS86055.1"/>
    </source>
</evidence>
<dbReference type="Gramene" id="Os03t0713150-00">
    <property type="protein sequence ID" value="Os03t0713150-00"/>
    <property type="gene ID" value="Os03g0713150"/>
</dbReference>
<sequence length="132" mass="14390">MGIFDIAFVFPVMRSVSSAISFLTLPKSVKRFRGAWRNSAYSCPPSVLCSCSTRGLLVTIPNQTERMRINPSQTKPIQTKWRANLASDDGDGGQRLPEGTPLAAAPVVAEDGARPLDPVHQPDQAPHRRHLG</sequence>
<dbReference type="PaxDb" id="39947-A0A0P0W2N5"/>
<dbReference type="EMBL" id="AP014959">
    <property type="protein sequence ID" value="BAS86055.1"/>
    <property type="molecule type" value="Genomic_DNA"/>
</dbReference>
<name>A0A0P0W2N5_ORYSJ</name>
<gene>
    <name evidence="2" type="ordered locus">Os03g0713150</name>
    <name evidence="2" type="ORF">OSNPB_030713150</name>
</gene>